<name>A0A645ID82_9ZZZZ</name>
<evidence type="ECO:0000313" key="1">
    <source>
        <dbReference type="EMBL" id="MPN46254.1"/>
    </source>
</evidence>
<dbReference type="AlphaFoldDB" id="A0A645ID82"/>
<organism evidence="1">
    <name type="scientific">bioreactor metagenome</name>
    <dbReference type="NCBI Taxonomy" id="1076179"/>
    <lineage>
        <taxon>unclassified sequences</taxon>
        <taxon>metagenomes</taxon>
        <taxon>ecological metagenomes</taxon>
    </lineage>
</organism>
<gene>
    <name evidence="1" type="ORF">SDC9_193837</name>
</gene>
<comment type="caution">
    <text evidence="1">The sequence shown here is derived from an EMBL/GenBank/DDBJ whole genome shotgun (WGS) entry which is preliminary data.</text>
</comment>
<protein>
    <submittedName>
        <fullName evidence="1">Uncharacterized protein</fullName>
    </submittedName>
</protein>
<accession>A0A645ID82</accession>
<dbReference type="EMBL" id="VSSQ01106767">
    <property type="protein sequence ID" value="MPN46254.1"/>
    <property type="molecule type" value="Genomic_DNA"/>
</dbReference>
<sequence length="65" mass="7034">MSVDAVAALKKENGPIRHALSHLHCVIVIILANANNLGRLAGRQQTARRQLIARAVIAQLFVGRV</sequence>
<proteinExistence type="predicted"/>
<reference evidence="1" key="1">
    <citation type="submission" date="2019-08" db="EMBL/GenBank/DDBJ databases">
        <authorList>
            <person name="Kucharzyk K."/>
            <person name="Murdoch R.W."/>
            <person name="Higgins S."/>
            <person name="Loffler F."/>
        </authorList>
    </citation>
    <scope>NUCLEOTIDE SEQUENCE</scope>
</reference>